<dbReference type="AlphaFoldDB" id="A0A4R2GU28"/>
<feature type="region of interest" description="Disordered" evidence="1">
    <location>
        <begin position="233"/>
        <end position="272"/>
    </location>
</feature>
<dbReference type="Pfam" id="PF05050">
    <property type="entry name" value="Methyltransf_21"/>
    <property type="match status" value="1"/>
</dbReference>
<dbReference type="RefSeq" id="WP_165909918.1">
    <property type="nucleotide sequence ID" value="NZ_JBHUNN010000002.1"/>
</dbReference>
<feature type="domain" description="Methyltransferase FkbM" evidence="2">
    <location>
        <begin position="72"/>
        <end position="205"/>
    </location>
</feature>
<protein>
    <submittedName>
        <fullName evidence="3">FkbM family methyltransferase</fullName>
    </submittedName>
</protein>
<dbReference type="GO" id="GO:0008168">
    <property type="term" value="F:methyltransferase activity"/>
    <property type="evidence" value="ECO:0007669"/>
    <property type="project" value="UniProtKB-KW"/>
</dbReference>
<keyword evidence="4" id="KW-1185">Reference proteome</keyword>
<dbReference type="PANTHER" id="PTHR34203">
    <property type="entry name" value="METHYLTRANSFERASE, FKBM FAMILY PROTEIN"/>
    <property type="match status" value="1"/>
</dbReference>
<keyword evidence="3" id="KW-0489">Methyltransferase</keyword>
<dbReference type="InterPro" id="IPR006342">
    <property type="entry name" value="FkbM_mtfrase"/>
</dbReference>
<accession>A0A4R2GU28</accession>
<evidence type="ECO:0000256" key="1">
    <source>
        <dbReference type="SAM" id="MobiDB-lite"/>
    </source>
</evidence>
<proteinExistence type="predicted"/>
<organism evidence="3 4">
    <name type="scientific">Camelimonas lactis</name>
    <dbReference type="NCBI Taxonomy" id="659006"/>
    <lineage>
        <taxon>Bacteria</taxon>
        <taxon>Pseudomonadati</taxon>
        <taxon>Pseudomonadota</taxon>
        <taxon>Alphaproteobacteria</taxon>
        <taxon>Hyphomicrobiales</taxon>
        <taxon>Chelatococcaceae</taxon>
        <taxon>Camelimonas</taxon>
    </lineage>
</organism>
<evidence type="ECO:0000313" key="3">
    <source>
        <dbReference type="EMBL" id="TCO14160.1"/>
    </source>
</evidence>
<evidence type="ECO:0000313" key="4">
    <source>
        <dbReference type="Proteomes" id="UP000294881"/>
    </source>
</evidence>
<dbReference type="InterPro" id="IPR029063">
    <property type="entry name" value="SAM-dependent_MTases_sf"/>
</dbReference>
<keyword evidence="3" id="KW-0808">Transferase</keyword>
<dbReference type="SUPFAM" id="SSF53335">
    <property type="entry name" value="S-adenosyl-L-methionine-dependent methyltransferases"/>
    <property type="match status" value="1"/>
</dbReference>
<dbReference type="NCBIfam" id="TIGR01444">
    <property type="entry name" value="fkbM_fam"/>
    <property type="match status" value="1"/>
</dbReference>
<evidence type="ECO:0000259" key="2">
    <source>
        <dbReference type="Pfam" id="PF05050"/>
    </source>
</evidence>
<dbReference type="EMBL" id="SLWL01000004">
    <property type="protein sequence ID" value="TCO14160.1"/>
    <property type="molecule type" value="Genomic_DNA"/>
</dbReference>
<dbReference type="GO" id="GO:0032259">
    <property type="term" value="P:methylation"/>
    <property type="evidence" value="ECO:0007669"/>
    <property type="project" value="UniProtKB-KW"/>
</dbReference>
<gene>
    <name evidence="3" type="ORF">EV666_104112</name>
</gene>
<dbReference type="PANTHER" id="PTHR34203:SF15">
    <property type="entry name" value="SLL1173 PROTEIN"/>
    <property type="match status" value="1"/>
</dbReference>
<dbReference type="InterPro" id="IPR052514">
    <property type="entry name" value="SAM-dependent_MTase"/>
</dbReference>
<name>A0A4R2GU28_9HYPH</name>
<comment type="caution">
    <text evidence="3">The sequence shown here is derived from an EMBL/GenBank/DDBJ whole genome shotgun (WGS) entry which is preliminary data.</text>
</comment>
<dbReference type="Gene3D" id="3.40.50.150">
    <property type="entry name" value="Vaccinia Virus protein VP39"/>
    <property type="match status" value="1"/>
</dbReference>
<reference evidence="3 4" key="1">
    <citation type="submission" date="2019-03" db="EMBL/GenBank/DDBJ databases">
        <title>Genomic Encyclopedia of Type Strains, Phase IV (KMG-IV): sequencing the most valuable type-strain genomes for metagenomic binning, comparative biology and taxonomic classification.</title>
        <authorList>
            <person name="Goeker M."/>
        </authorList>
    </citation>
    <scope>NUCLEOTIDE SEQUENCE [LARGE SCALE GENOMIC DNA]</scope>
    <source>
        <strain evidence="3 4">DSM 22958</strain>
    </source>
</reference>
<dbReference type="Proteomes" id="UP000294881">
    <property type="component" value="Unassembled WGS sequence"/>
</dbReference>
<sequence length="272" mass="28752">MQDQCVPIATPVRQVKLAGYTIQVTDSKPTFWARVCAGDWEPGALAAISAHVKPETWFLDLGAWVGPTTLLAARLGARCIAVEADPQALRELRGNLACNPALAARTTVIDRAVSPTPAPVTLAARRKPGDSMSSALLAEQTEAGRIRWRVDAITPAQLAASVPAEAPLFIKLDIEGGEFALLPHMAPLLQRGGPTRVLASFHPGVLRETGAPEDAIHARTALALAPFAGWHGEEIDPSAGKSGDGAPPDARLIASGQQSDSWMFTRRDTGPD</sequence>